<dbReference type="EMBL" id="JAAAHY010001701">
    <property type="protein sequence ID" value="KAF9947247.1"/>
    <property type="molecule type" value="Genomic_DNA"/>
</dbReference>
<feature type="domain" description="UBX" evidence="2">
    <location>
        <begin position="72"/>
        <end position="129"/>
    </location>
</feature>
<dbReference type="CDD" id="cd02947">
    <property type="entry name" value="TRX_family"/>
    <property type="match status" value="1"/>
</dbReference>
<name>A0A9P6ITG8_MORAP</name>
<dbReference type="Proteomes" id="UP000738359">
    <property type="component" value="Unassembled WGS sequence"/>
</dbReference>
<organism evidence="3 4">
    <name type="scientific">Mortierella alpina</name>
    <name type="common">Oleaginous fungus</name>
    <name type="synonym">Mortierella renispora</name>
    <dbReference type="NCBI Taxonomy" id="64518"/>
    <lineage>
        <taxon>Eukaryota</taxon>
        <taxon>Fungi</taxon>
        <taxon>Fungi incertae sedis</taxon>
        <taxon>Mucoromycota</taxon>
        <taxon>Mortierellomycotina</taxon>
        <taxon>Mortierellomycetes</taxon>
        <taxon>Mortierellales</taxon>
        <taxon>Mortierellaceae</taxon>
        <taxon>Mortierella</taxon>
    </lineage>
</organism>
<dbReference type="SUPFAM" id="SSF54236">
    <property type="entry name" value="Ubiquitin-like"/>
    <property type="match status" value="1"/>
</dbReference>
<keyword evidence="4" id="KW-1185">Reference proteome</keyword>
<evidence type="ECO:0000313" key="4">
    <source>
        <dbReference type="Proteomes" id="UP000738359"/>
    </source>
</evidence>
<dbReference type="GO" id="GO:0061025">
    <property type="term" value="P:membrane fusion"/>
    <property type="evidence" value="ECO:0007669"/>
    <property type="project" value="TreeGrafter"/>
</dbReference>
<dbReference type="Gene3D" id="3.10.20.90">
    <property type="entry name" value="Phosphatidylinositol 3-kinase Catalytic Subunit, Chain A, domain 1"/>
    <property type="match status" value="1"/>
</dbReference>
<dbReference type="OrthoDB" id="10263751at2759"/>
<accession>A0A9P6ITG8</accession>
<feature type="region of interest" description="Disordered" evidence="1">
    <location>
        <begin position="38"/>
        <end position="58"/>
    </location>
</feature>
<comment type="caution">
    <text evidence="3">The sequence shown here is derived from an EMBL/GenBank/DDBJ whole genome shotgun (WGS) entry which is preliminary data.</text>
</comment>
<evidence type="ECO:0000313" key="3">
    <source>
        <dbReference type="EMBL" id="KAF9947247.1"/>
    </source>
</evidence>
<protein>
    <recommendedName>
        <fullName evidence="2">UBX domain-containing protein</fullName>
    </recommendedName>
</protein>
<dbReference type="InterPro" id="IPR029071">
    <property type="entry name" value="Ubiquitin-like_domsf"/>
</dbReference>
<dbReference type="PANTHER" id="PTHR23333:SF20">
    <property type="entry name" value="NSFL1 COFACTOR P47"/>
    <property type="match status" value="1"/>
</dbReference>
<dbReference type="AlphaFoldDB" id="A0A9P6ITG8"/>
<dbReference type="GO" id="GO:0031468">
    <property type="term" value="P:nuclear membrane reassembly"/>
    <property type="evidence" value="ECO:0007669"/>
    <property type="project" value="TreeGrafter"/>
</dbReference>
<evidence type="ECO:0000259" key="2">
    <source>
        <dbReference type="PROSITE" id="PS50033"/>
    </source>
</evidence>
<dbReference type="PANTHER" id="PTHR23333">
    <property type="entry name" value="UBX DOMAIN CONTAINING PROTEIN"/>
    <property type="match status" value="1"/>
</dbReference>
<dbReference type="GO" id="GO:0005829">
    <property type="term" value="C:cytosol"/>
    <property type="evidence" value="ECO:0007669"/>
    <property type="project" value="TreeGrafter"/>
</dbReference>
<dbReference type="GO" id="GO:0000045">
    <property type="term" value="P:autophagosome assembly"/>
    <property type="evidence" value="ECO:0007669"/>
    <property type="project" value="TreeGrafter"/>
</dbReference>
<dbReference type="GO" id="GO:0007030">
    <property type="term" value="P:Golgi organization"/>
    <property type="evidence" value="ECO:0007669"/>
    <property type="project" value="TreeGrafter"/>
</dbReference>
<proteinExistence type="predicted"/>
<evidence type="ECO:0000256" key="1">
    <source>
        <dbReference type="SAM" id="MobiDB-lite"/>
    </source>
</evidence>
<dbReference type="PROSITE" id="PS50033">
    <property type="entry name" value="UBX"/>
    <property type="match status" value="1"/>
</dbReference>
<dbReference type="GO" id="GO:0043130">
    <property type="term" value="F:ubiquitin binding"/>
    <property type="evidence" value="ECO:0007669"/>
    <property type="project" value="TreeGrafter"/>
</dbReference>
<sequence>MPTIIFLKNKVEVGRVVGANLAEIQSLIKKHEGGDAFSGAGQTLGGGSNGGESSASSSAAAAASGVAKTVEGPGGSCQIQVRLLDGSTIRGDFEPTHTVKQVYDFVHANLAARGISAPGFTLMTNFPKV</sequence>
<dbReference type="Pfam" id="PF00789">
    <property type="entry name" value="UBX"/>
    <property type="match status" value="1"/>
</dbReference>
<dbReference type="InterPro" id="IPR001012">
    <property type="entry name" value="UBX_dom"/>
</dbReference>
<reference evidence="3" key="1">
    <citation type="journal article" date="2020" name="Fungal Divers.">
        <title>Resolving the Mortierellaceae phylogeny through synthesis of multi-gene phylogenetics and phylogenomics.</title>
        <authorList>
            <person name="Vandepol N."/>
            <person name="Liber J."/>
            <person name="Desiro A."/>
            <person name="Na H."/>
            <person name="Kennedy M."/>
            <person name="Barry K."/>
            <person name="Grigoriev I.V."/>
            <person name="Miller A.N."/>
            <person name="O'Donnell K."/>
            <person name="Stajich J.E."/>
            <person name="Bonito G."/>
        </authorList>
    </citation>
    <scope>NUCLEOTIDE SEQUENCE</scope>
    <source>
        <strain evidence="3">CK1249</strain>
    </source>
</reference>
<dbReference type="GO" id="GO:0005634">
    <property type="term" value="C:nucleus"/>
    <property type="evidence" value="ECO:0007669"/>
    <property type="project" value="TreeGrafter"/>
</dbReference>
<gene>
    <name evidence="3" type="ORF">BGZ70_002800</name>
</gene>
<dbReference type="GO" id="GO:0043161">
    <property type="term" value="P:proteasome-mediated ubiquitin-dependent protein catabolic process"/>
    <property type="evidence" value="ECO:0007669"/>
    <property type="project" value="TreeGrafter"/>
</dbReference>